<dbReference type="OrthoDB" id="9784823at2"/>
<dbReference type="InterPro" id="IPR022749">
    <property type="entry name" value="D12N6_MeTrfase_N"/>
</dbReference>
<comment type="catalytic activity">
    <reaction evidence="7">
        <text>a 2'-deoxyadenosine in DNA + S-adenosyl-L-methionine = an N(6)-methyl-2'-deoxyadenosine in DNA + S-adenosyl-L-homocysteine + H(+)</text>
        <dbReference type="Rhea" id="RHEA:15197"/>
        <dbReference type="Rhea" id="RHEA-COMP:12418"/>
        <dbReference type="Rhea" id="RHEA-COMP:12419"/>
        <dbReference type="ChEBI" id="CHEBI:15378"/>
        <dbReference type="ChEBI" id="CHEBI:57856"/>
        <dbReference type="ChEBI" id="CHEBI:59789"/>
        <dbReference type="ChEBI" id="CHEBI:90615"/>
        <dbReference type="ChEBI" id="CHEBI:90616"/>
        <dbReference type="EC" id="2.1.1.72"/>
    </reaction>
</comment>
<feature type="coiled-coil region" evidence="8">
    <location>
        <begin position="515"/>
        <end position="593"/>
    </location>
</feature>
<dbReference type="REBASE" id="356026">
    <property type="entry name" value="M.LspGr4ORF10160P"/>
</dbReference>
<keyword evidence="3 11" id="KW-0489">Methyltransferase</keyword>
<dbReference type="PRINTS" id="PR00507">
    <property type="entry name" value="N12N6MTFRASE"/>
</dbReference>
<feature type="domain" description="DNA methylase adenine-specific" evidence="9">
    <location>
        <begin position="161"/>
        <end position="381"/>
    </location>
</feature>
<evidence type="ECO:0000313" key="11">
    <source>
        <dbReference type="EMBL" id="QDW67204.1"/>
    </source>
</evidence>
<dbReference type="Proteomes" id="UP000316584">
    <property type="component" value="Chromosome"/>
</dbReference>
<keyword evidence="6" id="KW-0680">Restriction system</keyword>
<evidence type="ECO:0000256" key="3">
    <source>
        <dbReference type="ARBA" id="ARBA00022603"/>
    </source>
</evidence>
<keyword evidence="12" id="KW-1185">Reference proteome</keyword>
<evidence type="ECO:0000256" key="2">
    <source>
        <dbReference type="ARBA" id="ARBA00011900"/>
    </source>
</evidence>
<dbReference type="GO" id="GO:0032259">
    <property type="term" value="P:methylation"/>
    <property type="evidence" value="ECO:0007669"/>
    <property type="project" value="UniProtKB-KW"/>
</dbReference>
<feature type="domain" description="N6 adenine-specific DNA methyltransferase N-terminal" evidence="10">
    <location>
        <begin position="8"/>
        <end position="149"/>
    </location>
</feature>
<accession>A0A518N5K1</accession>
<dbReference type="InterPro" id="IPR051537">
    <property type="entry name" value="DNA_Adenine_Mtase"/>
</dbReference>
<feature type="coiled-coil region" evidence="8">
    <location>
        <begin position="35"/>
        <end position="62"/>
    </location>
</feature>
<evidence type="ECO:0000256" key="1">
    <source>
        <dbReference type="ARBA" id="ARBA00006594"/>
    </source>
</evidence>
<dbReference type="SUPFAM" id="SSF53335">
    <property type="entry name" value="S-adenosyl-L-methionine-dependent methyltransferases"/>
    <property type="match status" value="1"/>
</dbReference>
<evidence type="ECO:0000259" key="9">
    <source>
        <dbReference type="Pfam" id="PF02384"/>
    </source>
</evidence>
<evidence type="ECO:0000256" key="6">
    <source>
        <dbReference type="ARBA" id="ARBA00022747"/>
    </source>
</evidence>
<sequence length="679" mass="75895">MKLTQQQLETHLWGAANILRGKTAGQDYKNYILSLMFYKRLCDQWENEADDAIAEQERQQRRSFTEEQKAVYRARGEHRYAIPEGCRWGDVLAASTQLGETLTRAMRGVANANDELKGVFTVDWAQPAPDGSGKPLIPNEVVHALIQHFDAHDLSNASVPADVLGHAYEYLIKQFADDAGAKAGEFFTPPEVVDTLVRILEPQPGDTIYDPTCGSGGMLVHSAGFLREAGHHATSAQYFGQEMNWGNAAIGKINSVLHGLEAEIKAGVSTITDPAFKEGDGKLRQFSLVLANFPFSDEFWWLKPEQQTDDKKKKDKLKKEIFGKEGFKDAYGRFGRGTPFKAPPAGYGDYAFILHILASLNARGRAGIVCPQGVLFRGQPEVEEETGEFDAKGEPKIKRRKADDEHLIRRTLLESGLIDAVISLPLNVFYGAGVPACLLILNRHRPRARRDKVLLVYAARHYRELSNQNELRPQDVMRILVHMQAYGDAAKVPKLVAKHSKRIREQINMREHEEVERLEVWYADAAARLARLEAELATKQAEFSKIKAKTEKTKAKAAVEKLRGQRDKAAAKIAERDEKIAEARRRAEDDRRDVDATGQELGALYGDPDELLKHARVVGLDEIGENEFNLNIPRYVDTFEPEPRVEVKDALKALRDAQGDLADAEARLGDLLKAIGYAA</sequence>
<name>A0A518N5K1_9GAMM</name>
<dbReference type="Pfam" id="PF02384">
    <property type="entry name" value="N6_Mtase"/>
    <property type="match status" value="2"/>
</dbReference>
<dbReference type="GO" id="GO:0003677">
    <property type="term" value="F:DNA binding"/>
    <property type="evidence" value="ECO:0007669"/>
    <property type="project" value="InterPro"/>
</dbReference>
<dbReference type="AlphaFoldDB" id="A0A518N5K1"/>
<evidence type="ECO:0000256" key="7">
    <source>
        <dbReference type="ARBA" id="ARBA00047942"/>
    </source>
</evidence>
<dbReference type="EMBL" id="CP042218">
    <property type="protein sequence ID" value="QDW67204.1"/>
    <property type="molecule type" value="Genomic_DNA"/>
</dbReference>
<comment type="similarity">
    <text evidence="1">Belongs to the N(4)/N(6)-methyltransferase family.</text>
</comment>
<keyword evidence="4 11" id="KW-0808">Transferase</keyword>
<dbReference type="RefSeq" id="WP_144892670.1">
    <property type="nucleotide sequence ID" value="NZ_CP042218.1"/>
</dbReference>
<protein>
    <recommendedName>
        <fullName evidence="2">site-specific DNA-methyltransferase (adenine-specific)</fullName>
        <ecNumber evidence="2">2.1.1.72</ecNumber>
    </recommendedName>
</protein>
<gene>
    <name evidence="11" type="ORF">FPZ22_10160</name>
</gene>
<dbReference type="EC" id="2.1.1.72" evidence="2"/>
<evidence type="ECO:0000313" key="12">
    <source>
        <dbReference type="Proteomes" id="UP000316584"/>
    </source>
</evidence>
<dbReference type="Gene3D" id="3.40.50.150">
    <property type="entry name" value="Vaccinia Virus protein VP39"/>
    <property type="match status" value="1"/>
</dbReference>
<evidence type="ECO:0000256" key="8">
    <source>
        <dbReference type="SAM" id="Coils"/>
    </source>
</evidence>
<dbReference type="InterPro" id="IPR038333">
    <property type="entry name" value="T1MK-like_N_sf"/>
</dbReference>
<dbReference type="GO" id="GO:0009007">
    <property type="term" value="F:site-specific DNA-methyltransferase (adenine-specific) activity"/>
    <property type="evidence" value="ECO:0007669"/>
    <property type="project" value="UniProtKB-EC"/>
</dbReference>
<dbReference type="InterPro" id="IPR029063">
    <property type="entry name" value="SAM-dependent_MTases_sf"/>
</dbReference>
<evidence type="ECO:0000256" key="5">
    <source>
        <dbReference type="ARBA" id="ARBA00022691"/>
    </source>
</evidence>
<keyword evidence="5" id="KW-0949">S-adenosyl-L-methionine</keyword>
<reference evidence="11 12" key="1">
    <citation type="submission" date="2019-07" db="EMBL/GenBank/DDBJ databases">
        <title>Full genome sequence of Luteimonas sp. Gr-4.</title>
        <authorList>
            <person name="Im W.-T."/>
        </authorList>
    </citation>
    <scope>NUCLEOTIDE SEQUENCE [LARGE SCALE GENOMIC DNA]</scope>
    <source>
        <strain evidence="11 12">Gr-4</strain>
    </source>
</reference>
<dbReference type="InterPro" id="IPR003356">
    <property type="entry name" value="DNA_methylase_A-5"/>
</dbReference>
<proteinExistence type="inferred from homology"/>
<dbReference type="PANTHER" id="PTHR42933:SF3">
    <property type="entry name" value="TYPE I RESTRICTION ENZYME MJAVIII METHYLASE SUBUNIT"/>
    <property type="match status" value="1"/>
</dbReference>
<organism evidence="11 12">
    <name type="scientific">Luteimonas granuli</name>
    <dbReference type="NCBI Taxonomy" id="1176533"/>
    <lineage>
        <taxon>Bacteria</taxon>
        <taxon>Pseudomonadati</taxon>
        <taxon>Pseudomonadota</taxon>
        <taxon>Gammaproteobacteria</taxon>
        <taxon>Lysobacterales</taxon>
        <taxon>Lysobacteraceae</taxon>
        <taxon>Luteimonas</taxon>
    </lineage>
</organism>
<keyword evidence="8" id="KW-0175">Coiled coil</keyword>
<dbReference type="GO" id="GO:0009307">
    <property type="term" value="P:DNA restriction-modification system"/>
    <property type="evidence" value="ECO:0007669"/>
    <property type="project" value="UniProtKB-KW"/>
</dbReference>
<dbReference type="KEGG" id="lug:FPZ22_10160"/>
<feature type="domain" description="DNA methylase adenine-specific" evidence="9">
    <location>
        <begin position="404"/>
        <end position="497"/>
    </location>
</feature>
<evidence type="ECO:0000256" key="4">
    <source>
        <dbReference type="ARBA" id="ARBA00022679"/>
    </source>
</evidence>
<dbReference type="PANTHER" id="PTHR42933">
    <property type="entry name" value="SLR6095 PROTEIN"/>
    <property type="match status" value="1"/>
</dbReference>
<dbReference type="Pfam" id="PF12161">
    <property type="entry name" value="HsdM_N"/>
    <property type="match status" value="1"/>
</dbReference>
<dbReference type="GO" id="GO:0008170">
    <property type="term" value="F:N-methyltransferase activity"/>
    <property type="evidence" value="ECO:0007669"/>
    <property type="project" value="InterPro"/>
</dbReference>
<evidence type="ECO:0000259" key="10">
    <source>
        <dbReference type="Pfam" id="PF12161"/>
    </source>
</evidence>
<feature type="coiled-coil region" evidence="8">
    <location>
        <begin position="647"/>
        <end position="674"/>
    </location>
</feature>
<dbReference type="Gene3D" id="1.20.1260.30">
    <property type="match status" value="1"/>
</dbReference>